<dbReference type="RefSeq" id="WP_164355080.1">
    <property type="nucleotide sequence ID" value="NZ_JAABNT010000012.1"/>
</dbReference>
<keyword evidence="1" id="KW-0812">Transmembrane</keyword>
<keyword evidence="4" id="KW-1185">Reference proteome</keyword>
<feature type="transmembrane region" description="Helical" evidence="1">
    <location>
        <begin position="74"/>
        <end position="95"/>
    </location>
</feature>
<dbReference type="Pfam" id="PF03703">
    <property type="entry name" value="bPH_2"/>
    <property type="match status" value="1"/>
</dbReference>
<dbReference type="Proteomes" id="UP000468591">
    <property type="component" value="Unassembled WGS sequence"/>
</dbReference>
<comment type="caution">
    <text evidence="3">The sequence shown here is derived from an EMBL/GenBank/DDBJ whole genome shotgun (WGS) entry which is preliminary data.</text>
</comment>
<feature type="transmembrane region" description="Helical" evidence="1">
    <location>
        <begin position="45"/>
        <end position="67"/>
    </location>
</feature>
<keyword evidence="1" id="KW-0472">Membrane</keyword>
<evidence type="ECO:0000259" key="2">
    <source>
        <dbReference type="Pfam" id="PF03703"/>
    </source>
</evidence>
<dbReference type="InterPro" id="IPR005182">
    <property type="entry name" value="YdbS-like_PH"/>
</dbReference>
<dbReference type="EMBL" id="JAABNT010000012">
    <property type="protein sequence ID" value="NEK24160.1"/>
    <property type="molecule type" value="Genomic_DNA"/>
</dbReference>
<evidence type="ECO:0000313" key="3">
    <source>
        <dbReference type="EMBL" id="NEK24160.1"/>
    </source>
</evidence>
<keyword evidence="1" id="KW-1133">Transmembrane helix</keyword>
<sequence>MHHDDFKFEPVHGLPEALPEGEHILWQGRPNSLRLAKDAWKLNWVLGYFVVLCIWRVGISSTAVPLIEAMGHGVPFLIAGALAGTILYVLAIVQARSTVYTLTNKRVAMRIGAALTMTLNLPYVQIRNAELMVRKSGMGTIAFDLMGDTRLSYLMTWPHTRPWRFAKTQPAFRAIPDAARVAAIFAEAAETRVSEPQVTRISPQSDAIAAE</sequence>
<reference evidence="3 4" key="1">
    <citation type="submission" date="2020-01" db="EMBL/GenBank/DDBJ databases">
        <title>Sulfitobacter sediminilitoris sp. nov., isolated from a tidal flat.</title>
        <authorList>
            <person name="Park S."/>
            <person name="Yoon J.-H."/>
        </authorList>
    </citation>
    <scope>NUCLEOTIDE SEQUENCE [LARGE SCALE GENOMIC DNA]</scope>
    <source>
        <strain evidence="3 4">JBTF-M27</strain>
    </source>
</reference>
<proteinExistence type="predicted"/>
<dbReference type="InterPro" id="IPR054839">
    <property type="entry name" value="puhB_PGC"/>
</dbReference>
<gene>
    <name evidence="3" type="ORF">GV827_17365</name>
</gene>
<protein>
    <submittedName>
        <fullName evidence="3">PH domain-containing protein</fullName>
    </submittedName>
</protein>
<feature type="domain" description="YdbS-like PH" evidence="2">
    <location>
        <begin position="96"/>
        <end position="183"/>
    </location>
</feature>
<dbReference type="AlphaFoldDB" id="A0A6P0CFK0"/>
<dbReference type="NCBIfam" id="NF040894">
    <property type="entry name" value="puhB_PGC"/>
    <property type="match status" value="1"/>
</dbReference>
<name>A0A6P0CFK0_9RHOB</name>
<evidence type="ECO:0000256" key="1">
    <source>
        <dbReference type="SAM" id="Phobius"/>
    </source>
</evidence>
<evidence type="ECO:0000313" key="4">
    <source>
        <dbReference type="Proteomes" id="UP000468591"/>
    </source>
</evidence>
<accession>A0A6P0CFK0</accession>
<organism evidence="3 4">
    <name type="scientific">Sulfitobacter sediminilitoris</name>
    <dbReference type="NCBI Taxonomy" id="2698830"/>
    <lineage>
        <taxon>Bacteria</taxon>
        <taxon>Pseudomonadati</taxon>
        <taxon>Pseudomonadota</taxon>
        <taxon>Alphaproteobacteria</taxon>
        <taxon>Rhodobacterales</taxon>
        <taxon>Roseobacteraceae</taxon>
        <taxon>Sulfitobacter</taxon>
    </lineage>
</organism>